<evidence type="ECO:0000256" key="3">
    <source>
        <dbReference type="HAMAP-Rule" id="MF_01151"/>
    </source>
</evidence>
<proteinExistence type="inferred from homology"/>
<keyword evidence="3 4" id="KW-0346">Stress response</keyword>
<dbReference type="SUPFAM" id="SSF58014">
    <property type="entry name" value="Coiled-coil domain of nucleotide exchange factor GrpE"/>
    <property type="match status" value="1"/>
</dbReference>
<name>A0A8X8IIB3_9BACT</name>
<comment type="subunit">
    <text evidence="3">Homodimer.</text>
</comment>
<accession>A0A8X8IIB3</accession>
<dbReference type="GO" id="GO:0051082">
    <property type="term" value="F:unfolded protein binding"/>
    <property type="evidence" value="ECO:0007669"/>
    <property type="project" value="TreeGrafter"/>
</dbReference>
<dbReference type="SUPFAM" id="SSF51064">
    <property type="entry name" value="Head domain of nucleotide exchange factor GrpE"/>
    <property type="match status" value="1"/>
</dbReference>
<evidence type="ECO:0000256" key="4">
    <source>
        <dbReference type="RuleBase" id="RU000639"/>
    </source>
</evidence>
<dbReference type="PRINTS" id="PR00773">
    <property type="entry name" value="GRPEPROTEIN"/>
</dbReference>
<dbReference type="Pfam" id="PF01025">
    <property type="entry name" value="GrpE"/>
    <property type="match status" value="1"/>
</dbReference>
<feature type="region of interest" description="Disordered" evidence="6">
    <location>
        <begin position="1"/>
        <end position="45"/>
    </location>
</feature>
<keyword evidence="2 3" id="KW-0143">Chaperone</keyword>
<dbReference type="InterPro" id="IPR009012">
    <property type="entry name" value="GrpE_head"/>
</dbReference>
<comment type="subcellular location">
    <subcellularLocation>
        <location evidence="3">Cytoplasm</location>
    </subcellularLocation>
</comment>
<dbReference type="Gene3D" id="3.90.20.20">
    <property type="match status" value="1"/>
</dbReference>
<keyword evidence="3" id="KW-0963">Cytoplasm</keyword>
<dbReference type="Gene3D" id="2.30.22.10">
    <property type="entry name" value="Head domain of nucleotide exchange factor GrpE"/>
    <property type="match status" value="1"/>
</dbReference>
<reference evidence="7 8" key="1">
    <citation type="submission" date="2016-10" db="EMBL/GenBank/DDBJ databases">
        <authorList>
            <person name="Varghese N."/>
            <person name="Submissions S."/>
        </authorList>
    </citation>
    <scope>NUCLEOTIDE SEQUENCE [LARGE SCALE GENOMIC DNA]</scope>
    <source>
        <strain evidence="7 8">DSM 25353</strain>
    </source>
</reference>
<dbReference type="GO" id="GO:0000774">
    <property type="term" value="F:adenyl-nucleotide exchange factor activity"/>
    <property type="evidence" value="ECO:0007669"/>
    <property type="project" value="InterPro"/>
</dbReference>
<evidence type="ECO:0000256" key="2">
    <source>
        <dbReference type="ARBA" id="ARBA00023186"/>
    </source>
</evidence>
<dbReference type="InterPro" id="IPR000740">
    <property type="entry name" value="GrpE"/>
</dbReference>
<gene>
    <name evidence="3" type="primary">grpE</name>
    <name evidence="7" type="ORF">SAMN05444410_12141</name>
</gene>
<feature type="compositionally biased region" description="Polar residues" evidence="6">
    <location>
        <begin position="24"/>
        <end position="33"/>
    </location>
</feature>
<dbReference type="Proteomes" id="UP000198711">
    <property type="component" value="Unassembled WGS sequence"/>
</dbReference>
<evidence type="ECO:0000256" key="6">
    <source>
        <dbReference type="SAM" id="MobiDB-lite"/>
    </source>
</evidence>
<dbReference type="PANTHER" id="PTHR21237">
    <property type="entry name" value="GRPE PROTEIN"/>
    <property type="match status" value="1"/>
</dbReference>
<protein>
    <recommendedName>
        <fullName evidence="3 4">Protein GrpE</fullName>
    </recommendedName>
    <alternativeName>
        <fullName evidence="3">HSP-70 cofactor</fullName>
    </alternativeName>
</protein>
<feature type="compositionally biased region" description="Basic and acidic residues" evidence="6">
    <location>
        <begin position="1"/>
        <end position="21"/>
    </location>
</feature>
<organism evidence="7 8">
    <name type="scientific">Hydrobacter penzbergensis</name>
    <dbReference type="NCBI Taxonomy" id="1235997"/>
    <lineage>
        <taxon>Bacteria</taxon>
        <taxon>Pseudomonadati</taxon>
        <taxon>Bacteroidota</taxon>
        <taxon>Chitinophagia</taxon>
        <taxon>Chitinophagales</taxon>
        <taxon>Chitinophagaceae</taxon>
        <taxon>Hydrobacter</taxon>
    </lineage>
</organism>
<comment type="similarity">
    <text evidence="1 3 5">Belongs to the GrpE family.</text>
</comment>
<dbReference type="AlphaFoldDB" id="A0A8X8IIB3"/>
<dbReference type="GO" id="GO:0005737">
    <property type="term" value="C:cytoplasm"/>
    <property type="evidence" value="ECO:0007669"/>
    <property type="project" value="UniProtKB-SubCell"/>
</dbReference>
<dbReference type="GO" id="GO:0042803">
    <property type="term" value="F:protein homodimerization activity"/>
    <property type="evidence" value="ECO:0007669"/>
    <property type="project" value="InterPro"/>
</dbReference>
<dbReference type="GO" id="GO:0051087">
    <property type="term" value="F:protein-folding chaperone binding"/>
    <property type="evidence" value="ECO:0007669"/>
    <property type="project" value="InterPro"/>
</dbReference>
<dbReference type="EMBL" id="FNNO01000021">
    <property type="protein sequence ID" value="SDX61081.1"/>
    <property type="molecule type" value="Genomic_DNA"/>
</dbReference>
<evidence type="ECO:0000256" key="5">
    <source>
        <dbReference type="RuleBase" id="RU004478"/>
    </source>
</evidence>
<evidence type="ECO:0000313" key="7">
    <source>
        <dbReference type="EMBL" id="SDX61081.1"/>
    </source>
</evidence>
<evidence type="ECO:0000256" key="1">
    <source>
        <dbReference type="ARBA" id="ARBA00009054"/>
    </source>
</evidence>
<dbReference type="PANTHER" id="PTHR21237:SF23">
    <property type="entry name" value="GRPE PROTEIN HOMOLOG, MITOCHONDRIAL"/>
    <property type="match status" value="1"/>
</dbReference>
<dbReference type="InterPro" id="IPR013805">
    <property type="entry name" value="GrpE_CC"/>
</dbReference>
<sequence>MEEQEMTQKTESAEKDNRLDINTDENAAGTSHLNEPVEDENATEKLETALQEQKDKYLRLMAEFDNFRRRTAKERLELIQTAGKDVILSLLDVLDDCDRAEKQLLANEDLVAQKEGIMLVFNKLRSTLQAKGVKPMESIHQDFDVEKHEAITEIPAPAEELKGKVIDEVMKGYYMNDKIIRFAKVVVGK</sequence>
<dbReference type="HAMAP" id="MF_01151">
    <property type="entry name" value="GrpE"/>
    <property type="match status" value="1"/>
</dbReference>
<dbReference type="PROSITE" id="PS01071">
    <property type="entry name" value="GRPE"/>
    <property type="match status" value="1"/>
</dbReference>
<dbReference type="CDD" id="cd00446">
    <property type="entry name" value="GrpE"/>
    <property type="match status" value="1"/>
</dbReference>
<keyword evidence="8" id="KW-1185">Reference proteome</keyword>
<dbReference type="RefSeq" id="WP_257575070.1">
    <property type="nucleotide sequence ID" value="NZ_FNNO01000021.1"/>
</dbReference>
<evidence type="ECO:0000313" key="8">
    <source>
        <dbReference type="Proteomes" id="UP000198711"/>
    </source>
</evidence>
<comment type="function">
    <text evidence="3 4">Participates actively in the response to hyperosmotic and heat shock by preventing the aggregation of stress-denatured proteins, in association with DnaK and GrpE. It is the nucleotide exchange factor for DnaK and may function as a thermosensor. Unfolded proteins bind initially to DnaJ; upon interaction with the DnaJ-bound protein, DnaK hydrolyzes its bound ATP, resulting in the formation of a stable complex. GrpE releases ADP from DnaK; ATP binding to DnaK triggers the release of the substrate protein, thus completing the reaction cycle. Several rounds of ATP-dependent interactions between DnaJ, DnaK and GrpE are required for fully efficient folding.</text>
</comment>
<comment type="caution">
    <text evidence="7">The sequence shown here is derived from an EMBL/GenBank/DDBJ whole genome shotgun (WGS) entry which is preliminary data.</text>
</comment>
<dbReference type="GO" id="GO:0006457">
    <property type="term" value="P:protein folding"/>
    <property type="evidence" value="ECO:0007669"/>
    <property type="project" value="InterPro"/>
</dbReference>